<evidence type="ECO:0000313" key="20">
    <source>
        <dbReference type="EMBL" id="EPS43714.1"/>
    </source>
</evidence>
<comment type="similarity">
    <text evidence="5">In the N-terminal section; belongs to the lycopene beta-cyclase family.</text>
</comment>
<dbReference type="InterPro" id="IPR033904">
    <property type="entry name" value="Trans_IPPS_HH"/>
</dbReference>
<reference evidence="21" key="2">
    <citation type="submission" date="2013-04" db="EMBL/GenBank/DDBJ databases">
        <title>Genomic mechanisms accounting for the adaptation to parasitism in nematode-trapping fungi.</title>
        <authorList>
            <person name="Ahren D.G."/>
        </authorList>
    </citation>
    <scope>NUCLEOTIDE SEQUENCE [LARGE SCALE GENOMIC DNA]</scope>
    <source>
        <strain evidence="21">CBS 200.50</strain>
    </source>
</reference>
<evidence type="ECO:0000256" key="7">
    <source>
        <dbReference type="ARBA" id="ARBA00012242"/>
    </source>
</evidence>
<evidence type="ECO:0000256" key="6">
    <source>
        <dbReference type="ARBA" id="ARBA00008406"/>
    </source>
</evidence>
<dbReference type="InterPro" id="IPR019845">
    <property type="entry name" value="Squalene/phytoene_synthase_CS"/>
</dbReference>
<dbReference type="InterPro" id="IPR002060">
    <property type="entry name" value="Squ/phyt_synthse"/>
</dbReference>
<dbReference type="EC" id="5.5.1.19" evidence="7"/>
<protein>
    <recommendedName>
        <fullName evidence="9">Bifunctional lycopene cyclase/phytoene synthase</fullName>
        <ecNumber evidence="8">2.5.1.32</ecNumber>
        <ecNumber evidence="7">5.5.1.19</ecNumber>
    </recommendedName>
</protein>
<evidence type="ECO:0000256" key="19">
    <source>
        <dbReference type="SAM" id="Phobius"/>
    </source>
</evidence>
<evidence type="ECO:0000256" key="18">
    <source>
        <dbReference type="ARBA" id="ARBA00029335"/>
    </source>
</evidence>
<evidence type="ECO:0000256" key="14">
    <source>
        <dbReference type="ARBA" id="ARBA00023136"/>
    </source>
</evidence>
<dbReference type="AlphaFoldDB" id="S8ALC5"/>
<dbReference type="PROSITE" id="PS01045">
    <property type="entry name" value="SQUALEN_PHYTOEN_SYN_2"/>
    <property type="match status" value="1"/>
</dbReference>
<dbReference type="SFLD" id="SFLDG01018">
    <property type="entry name" value="Squalene/Phytoene_Synthase_Lik"/>
    <property type="match status" value="1"/>
</dbReference>
<dbReference type="Pfam" id="PF00494">
    <property type="entry name" value="SQS_PSY"/>
    <property type="match status" value="1"/>
</dbReference>
<dbReference type="GO" id="GO:0045436">
    <property type="term" value="F:lycopene beta cyclase activity"/>
    <property type="evidence" value="ECO:0007669"/>
    <property type="project" value="UniProtKB-ARBA"/>
</dbReference>
<comment type="subcellular location">
    <subcellularLocation>
        <location evidence="2">Membrane</location>
        <topology evidence="2">Multi-pass membrane protein</topology>
    </subcellularLocation>
</comment>
<dbReference type="GO" id="GO:0051996">
    <property type="term" value="F:squalene synthase [NAD(P)H] activity"/>
    <property type="evidence" value="ECO:0007669"/>
    <property type="project" value="InterPro"/>
</dbReference>
<dbReference type="STRING" id="1284197.S8ALC5"/>
<comment type="caution">
    <text evidence="20">The sequence shown here is derived from an EMBL/GenBank/DDBJ whole genome shotgun (WGS) entry which is preliminary data.</text>
</comment>
<dbReference type="HOGENOM" id="CLU_012965_0_0_1"/>
<keyword evidence="13 19" id="KW-1133">Transmembrane helix</keyword>
<dbReference type="UniPathway" id="UPA00799">
    <property type="reaction ID" value="UER00773"/>
</dbReference>
<comment type="pathway">
    <text evidence="4">Carotenoid biosynthesis; phytoene biosynthesis; all-trans-phytoene from geranylgeranyl diphosphate: step 1/1.</text>
</comment>
<dbReference type="OMA" id="WACPFLL"/>
<sequence>MDFRNNFSHTKYTVPLALGLTGLAYPFKTGIDNYKIIYLLVIAVAATIPWDSHLLKNNVWGYPERAVIGLTYWKIPIEELFFFVVQTYITSLVCILMGKSIVPSAYLPTLPITPPSPSIEEAKPKKPKHIIQNDYKTLRRLGLFGAILVIALIAIGSRLTQKGGHGTYMGLILVWAGPIILFLWSLSFQYILSIPRRNVLIPIFLPTLYLWFVDTLALKNGTWVINPEKSFELKLWGYLDIEEAVFFLVTNTLITFGQLAFDHALAVINGFPETFNFEIPSWPSVFLMISGLSLRVKQYPSKRILDLRDAIVKLQHKSRSFSLASSVFEGRLRIDLVLLYAFCRNADDLIDEAETPEEARKALSRLSQAVSNTFGQHQSCEKSMLQSRDSLKAPISMLYDLPEEMAASLETLPVENLPLRPVQGLLEGFEMDLQFPPLEKTNQNAFSTNLSDDKFPIKTERDLERYAYCVAGTVAELLLNLVFHHSPSSDITTKEREDIIQAGVNMGIALQYINISRDIAKDALMGRCYLPTAWLVEYKLTPSMVVQKPDQPEIRVLRKKLLDIAMSLYYENKTMIERLPEHCGARKGIRGAVENYVEIGRVLLEKDGNGEMPIGDQATVSKTRRLWVFVKALCR</sequence>
<dbReference type="eggNOG" id="KOG1459">
    <property type="taxonomic scope" value="Eukaryota"/>
</dbReference>
<dbReference type="GO" id="GO:0016117">
    <property type="term" value="P:carotenoid biosynthetic process"/>
    <property type="evidence" value="ECO:0007669"/>
    <property type="project" value="UniProtKB-KW"/>
</dbReference>
<evidence type="ECO:0000256" key="15">
    <source>
        <dbReference type="ARBA" id="ARBA00023235"/>
    </source>
</evidence>
<keyword evidence="14 19" id="KW-0472">Membrane</keyword>
<dbReference type="Gene3D" id="1.10.600.10">
    <property type="entry name" value="Farnesyl Diphosphate Synthase"/>
    <property type="match status" value="1"/>
</dbReference>
<evidence type="ECO:0000256" key="2">
    <source>
        <dbReference type="ARBA" id="ARBA00004141"/>
    </source>
</evidence>
<keyword evidence="11 19" id="KW-0812">Transmembrane</keyword>
<feature type="transmembrane region" description="Helical" evidence="19">
    <location>
        <begin position="80"/>
        <end position="98"/>
    </location>
</feature>
<evidence type="ECO:0000256" key="10">
    <source>
        <dbReference type="ARBA" id="ARBA00022679"/>
    </source>
</evidence>
<keyword evidence="16" id="KW-0511">Multifunctional enzyme</keyword>
<evidence type="ECO:0000256" key="17">
    <source>
        <dbReference type="ARBA" id="ARBA00029313"/>
    </source>
</evidence>
<keyword evidence="12" id="KW-0125">Carotenoid biosynthesis</keyword>
<evidence type="ECO:0000256" key="11">
    <source>
        <dbReference type="ARBA" id="ARBA00022692"/>
    </source>
</evidence>
<name>S8ALC5_DACHA</name>
<evidence type="ECO:0000256" key="5">
    <source>
        <dbReference type="ARBA" id="ARBA00008247"/>
    </source>
</evidence>
<dbReference type="InterPro" id="IPR017825">
    <property type="entry name" value="Lycopene_cyclase_dom"/>
</dbReference>
<organism evidence="20 21">
    <name type="scientific">Dactylellina haptotyla (strain CBS 200.50)</name>
    <name type="common">Nematode-trapping fungus</name>
    <name type="synonym">Monacrosporium haptotylum</name>
    <dbReference type="NCBI Taxonomy" id="1284197"/>
    <lineage>
        <taxon>Eukaryota</taxon>
        <taxon>Fungi</taxon>
        <taxon>Dikarya</taxon>
        <taxon>Ascomycota</taxon>
        <taxon>Pezizomycotina</taxon>
        <taxon>Orbiliomycetes</taxon>
        <taxon>Orbiliales</taxon>
        <taxon>Orbiliaceae</taxon>
        <taxon>Dactylellina</taxon>
    </lineage>
</organism>
<feature type="transmembrane region" description="Helical" evidence="19">
    <location>
        <begin position="36"/>
        <end position="55"/>
    </location>
</feature>
<dbReference type="PANTHER" id="PTHR31480">
    <property type="entry name" value="BIFUNCTIONAL LYCOPENE CYCLASE/PHYTOENE SYNTHASE"/>
    <property type="match status" value="1"/>
</dbReference>
<accession>S8ALC5</accession>
<comment type="catalytic activity">
    <reaction evidence="18">
        <text>all-trans-lycopene = gamma-carotene</text>
        <dbReference type="Rhea" id="RHEA:32219"/>
        <dbReference type="ChEBI" id="CHEBI:15948"/>
        <dbReference type="ChEBI" id="CHEBI:27740"/>
        <dbReference type="EC" id="5.5.1.19"/>
    </reaction>
</comment>
<feature type="transmembrane region" description="Helical" evidence="19">
    <location>
        <begin position="172"/>
        <end position="192"/>
    </location>
</feature>
<evidence type="ECO:0000256" key="3">
    <source>
        <dbReference type="ARBA" id="ARBA00005089"/>
    </source>
</evidence>
<dbReference type="GO" id="GO:0016872">
    <property type="term" value="F:intramolecular lyase activity"/>
    <property type="evidence" value="ECO:0007669"/>
    <property type="project" value="InterPro"/>
</dbReference>
<dbReference type="SFLD" id="SFLDS00005">
    <property type="entry name" value="Isoprenoid_Synthase_Type_I"/>
    <property type="match status" value="1"/>
</dbReference>
<feature type="transmembrane region" description="Helical" evidence="19">
    <location>
        <begin position="141"/>
        <end position="160"/>
    </location>
</feature>
<evidence type="ECO:0000256" key="1">
    <source>
        <dbReference type="ARBA" id="ARBA00001805"/>
    </source>
</evidence>
<dbReference type="CDD" id="cd00683">
    <property type="entry name" value="Trans_IPPS_HH"/>
    <property type="match status" value="1"/>
</dbReference>
<evidence type="ECO:0000256" key="4">
    <source>
        <dbReference type="ARBA" id="ARBA00005172"/>
    </source>
</evidence>
<evidence type="ECO:0000313" key="21">
    <source>
        <dbReference type="Proteomes" id="UP000015100"/>
    </source>
</evidence>
<evidence type="ECO:0000256" key="8">
    <source>
        <dbReference type="ARBA" id="ARBA00012396"/>
    </source>
</evidence>
<keyword evidence="21" id="KW-1185">Reference proteome</keyword>
<dbReference type="OrthoDB" id="6600518at2759"/>
<keyword evidence="10" id="KW-0808">Transferase</keyword>
<dbReference type="Proteomes" id="UP000015100">
    <property type="component" value="Unassembled WGS sequence"/>
</dbReference>
<comment type="catalytic activity">
    <reaction evidence="1">
        <text>2 (2E,6E,10E)-geranylgeranyl diphosphate = 15-cis-phytoene + 2 diphosphate</text>
        <dbReference type="Rhea" id="RHEA:34475"/>
        <dbReference type="ChEBI" id="CHEBI:27787"/>
        <dbReference type="ChEBI" id="CHEBI:33019"/>
        <dbReference type="ChEBI" id="CHEBI:58756"/>
        <dbReference type="EC" id="2.5.1.32"/>
    </reaction>
</comment>
<comment type="catalytic activity">
    <reaction evidence="17">
        <text>gamma-carotene = all-trans-beta-carotene</text>
        <dbReference type="Rhea" id="RHEA:32239"/>
        <dbReference type="ChEBI" id="CHEBI:17579"/>
        <dbReference type="ChEBI" id="CHEBI:27740"/>
        <dbReference type="EC" id="5.5.1.19"/>
    </reaction>
</comment>
<comment type="pathway">
    <text evidence="3">Carotenoid biosynthesis; beta-carotene biosynthesis.</text>
</comment>
<reference evidence="20 21" key="1">
    <citation type="journal article" date="2013" name="PLoS Genet.">
        <title>Genomic mechanisms accounting for the adaptation to parasitism in nematode-trapping fungi.</title>
        <authorList>
            <person name="Meerupati T."/>
            <person name="Andersson K.M."/>
            <person name="Friman E."/>
            <person name="Kumar D."/>
            <person name="Tunlid A."/>
            <person name="Ahren D."/>
        </authorList>
    </citation>
    <scope>NUCLEOTIDE SEQUENCE [LARGE SCALE GENOMIC DNA]</scope>
    <source>
        <strain evidence="20 21">CBS 200.50</strain>
    </source>
</reference>
<dbReference type="SFLD" id="SFLDG01212">
    <property type="entry name" value="Phytoene_synthase_like"/>
    <property type="match status" value="1"/>
</dbReference>
<dbReference type="GO" id="GO:0004311">
    <property type="term" value="F:geranylgeranyl diphosphate synthase activity"/>
    <property type="evidence" value="ECO:0007669"/>
    <property type="project" value="InterPro"/>
</dbReference>
<evidence type="ECO:0000256" key="9">
    <source>
        <dbReference type="ARBA" id="ARBA00018909"/>
    </source>
</evidence>
<proteinExistence type="inferred from homology"/>
<dbReference type="InterPro" id="IPR008949">
    <property type="entry name" value="Isoprenoid_synthase_dom_sf"/>
</dbReference>
<comment type="similarity">
    <text evidence="6">In the C-terminal section; belongs to the phytoene/squalene synthase family.</text>
</comment>
<dbReference type="SUPFAM" id="SSF48576">
    <property type="entry name" value="Terpenoid synthases"/>
    <property type="match status" value="1"/>
</dbReference>
<evidence type="ECO:0000256" key="12">
    <source>
        <dbReference type="ARBA" id="ARBA00022746"/>
    </source>
</evidence>
<gene>
    <name evidence="20" type="ORF">H072_2316</name>
</gene>
<evidence type="ECO:0000256" key="16">
    <source>
        <dbReference type="ARBA" id="ARBA00023268"/>
    </source>
</evidence>
<dbReference type="GO" id="GO:0016020">
    <property type="term" value="C:membrane"/>
    <property type="evidence" value="ECO:0007669"/>
    <property type="project" value="UniProtKB-SubCell"/>
</dbReference>
<evidence type="ECO:0000256" key="13">
    <source>
        <dbReference type="ARBA" id="ARBA00022989"/>
    </source>
</evidence>
<feature type="transmembrane region" description="Helical" evidence="19">
    <location>
        <begin position="199"/>
        <end position="218"/>
    </location>
</feature>
<dbReference type="InterPro" id="IPR044843">
    <property type="entry name" value="Trans_IPPS_bact-type"/>
</dbReference>
<dbReference type="UniPathway" id="UPA00802"/>
<dbReference type="EC" id="2.5.1.32" evidence="8"/>
<dbReference type="EMBL" id="AQGS01000070">
    <property type="protein sequence ID" value="EPS43714.1"/>
    <property type="molecule type" value="Genomic_DNA"/>
</dbReference>
<keyword evidence="15" id="KW-0413">Isomerase</keyword>
<dbReference type="NCBIfam" id="TIGR03462">
    <property type="entry name" value="CarR_dom_SF"/>
    <property type="match status" value="2"/>
</dbReference>